<name>A0A0D3GB21_9ORYZ</name>
<evidence type="ECO:0000313" key="3">
    <source>
        <dbReference type="EnsemblPlants" id="OBART05G26440.1"/>
    </source>
</evidence>
<dbReference type="EnsemblPlants" id="OBART05G26440.1">
    <property type="protein sequence ID" value="OBART05G26440.1"/>
    <property type="gene ID" value="OBART05G26440"/>
</dbReference>
<dbReference type="Gramene" id="OBART05G26440.1">
    <property type="protein sequence ID" value="OBART05G26440.1"/>
    <property type="gene ID" value="OBART05G26440"/>
</dbReference>
<dbReference type="PaxDb" id="65489-OBART05G26440.1"/>
<proteinExistence type="predicted"/>
<evidence type="ECO:0000259" key="2">
    <source>
        <dbReference type="Pfam" id="PF12274"/>
    </source>
</evidence>
<dbReference type="InterPro" id="IPR022059">
    <property type="entry name" value="DUF3615"/>
</dbReference>
<dbReference type="AlphaFoldDB" id="A0A0D3GB21"/>
<dbReference type="Proteomes" id="UP000026960">
    <property type="component" value="Chromosome 5"/>
</dbReference>
<dbReference type="Pfam" id="PF12274">
    <property type="entry name" value="DUF3615"/>
    <property type="match status" value="1"/>
</dbReference>
<reference evidence="3" key="2">
    <citation type="submission" date="2015-03" db="UniProtKB">
        <authorList>
            <consortium name="EnsemblPlants"/>
        </authorList>
    </citation>
    <scope>IDENTIFICATION</scope>
</reference>
<reference evidence="3" key="1">
    <citation type="journal article" date="2009" name="Rice">
        <title>De Novo Next Generation Sequencing of Plant Genomes.</title>
        <authorList>
            <person name="Rounsley S."/>
            <person name="Marri P.R."/>
            <person name="Yu Y."/>
            <person name="He R."/>
            <person name="Sisneros N."/>
            <person name="Goicoechea J.L."/>
            <person name="Lee S.J."/>
            <person name="Angelova A."/>
            <person name="Kudrna D."/>
            <person name="Luo M."/>
            <person name="Affourtit J."/>
            <person name="Desany B."/>
            <person name="Knight J."/>
            <person name="Niazi F."/>
            <person name="Egholm M."/>
            <person name="Wing R.A."/>
        </authorList>
    </citation>
    <scope>NUCLEOTIDE SEQUENCE [LARGE SCALE GENOMIC DNA]</scope>
    <source>
        <strain evidence="3">cv. IRGC 105608</strain>
    </source>
</reference>
<keyword evidence="4" id="KW-1185">Reference proteome</keyword>
<feature type="region of interest" description="Disordered" evidence="1">
    <location>
        <begin position="226"/>
        <end position="246"/>
    </location>
</feature>
<feature type="domain" description="DUF3615" evidence="2">
    <location>
        <begin position="67"/>
        <end position="165"/>
    </location>
</feature>
<feature type="compositionally biased region" description="Acidic residues" evidence="1">
    <location>
        <begin position="230"/>
        <end position="246"/>
    </location>
</feature>
<dbReference type="PANTHER" id="PTHR33120:SF47">
    <property type="entry name" value="OS05G0571400 PROTEIN"/>
    <property type="match status" value="1"/>
</dbReference>
<dbReference type="PANTHER" id="PTHR33120">
    <property type="entry name" value="EXPRESSED PROTEIN-RELATED"/>
    <property type="match status" value="1"/>
</dbReference>
<dbReference type="HOGENOM" id="CLU_011465_0_0_1"/>
<sequence>MTTPLLLQNGGQLSSEDVRRLAAALLPPAPSAAVSPMQRKPTKPPRRRQLKLKAQIIRDQNKIRRKVKAALDRYALQNNEPGGYELHVICGMNNCVSGPVYCTDDDIVSYTPLIYFRCHVNFLARRRHSDPSAIAGEGALLLFFAECGNYRLNHDGICCPVTISPPCSENFHGREVDFEKMVCGEDTCGDEFDPEIDEEPFYTNDGIVNSLKVNILSGLEEEFIYRNSDEGTDEEEGDSDDDIDFV</sequence>
<accession>A0A0D3GB21</accession>
<dbReference type="eggNOG" id="ENOG502R7EG">
    <property type="taxonomic scope" value="Eukaryota"/>
</dbReference>
<organism evidence="3">
    <name type="scientific">Oryza barthii</name>
    <dbReference type="NCBI Taxonomy" id="65489"/>
    <lineage>
        <taxon>Eukaryota</taxon>
        <taxon>Viridiplantae</taxon>
        <taxon>Streptophyta</taxon>
        <taxon>Embryophyta</taxon>
        <taxon>Tracheophyta</taxon>
        <taxon>Spermatophyta</taxon>
        <taxon>Magnoliopsida</taxon>
        <taxon>Liliopsida</taxon>
        <taxon>Poales</taxon>
        <taxon>Poaceae</taxon>
        <taxon>BOP clade</taxon>
        <taxon>Oryzoideae</taxon>
        <taxon>Oryzeae</taxon>
        <taxon>Oryzinae</taxon>
        <taxon>Oryza</taxon>
    </lineage>
</organism>
<evidence type="ECO:0000313" key="4">
    <source>
        <dbReference type="Proteomes" id="UP000026960"/>
    </source>
</evidence>
<protein>
    <recommendedName>
        <fullName evidence="2">DUF3615 domain-containing protein</fullName>
    </recommendedName>
</protein>
<evidence type="ECO:0000256" key="1">
    <source>
        <dbReference type="SAM" id="MobiDB-lite"/>
    </source>
</evidence>